<dbReference type="RefSeq" id="WP_006010981.1">
    <property type="nucleotide sequence ID" value="NZ_BAEQ01000028.1"/>
</dbReference>
<dbReference type="CDD" id="cd00609">
    <property type="entry name" value="AAT_like"/>
    <property type="match status" value="1"/>
</dbReference>
<dbReference type="Pfam" id="PF00392">
    <property type="entry name" value="GntR"/>
    <property type="match status" value="1"/>
</dbReference>
<dbReference type="GO" id="GO:0003700">
    <property type="term" value="F:DNA-binding transcription factor activity"/>
    <property type="evidence" value="ECO:0007669"/>
    <property type="project" value="InterPro"/>
</dbReference>
<dbReference type="PRINTS" id="PR00035">
    <property type="entry name" value="HTHGNTR"/>
</dbReference>
<evidence type="ECO:0000256" key="3">
    <source>
        <dbReference type="ARBA" id="ARBA00023015"/>
    </source>
</evidence>
<keyword evidence="8" id="KW-1185">Reference proteome</keyword>
<dbReference type="SUPFAM" id="SSF46785">
    <property type="entry name" value="Winged helix' DNA-binding domain"/>
    <property type="match status" value="1"/>
</dbReference>
<dbReference type="CDD" id="cd07377">
    <property type="entry name" value="WHTH_GntR"/>
    <property type="match status" value="1"/>
</dbReference>
<dbReference type="GO" id="GO:0003677">
    <property type="term" value="F:DNA binding"/>
    <property type="evidence" value="ECO:0007669"/>
    <property type="project" value="UniProtKB-KW"/>
</dbReference>
<evidence type="ECO:0000313" key="8">
    <source>
        <dbReference type="Proteomes" id="UP000006251"/>
    </source>
</evidence>
<dbReference type="Gene3D" id="3.40.640.10">
    <property type="entry name" value="Type I PLP-dependent aspartate aminotransferase-like (Major domain)"/>
    <property type="match status" value="1"/>
</dbReference>
<dbReference type="PROSITE" id="PS50949">
    <property type="entry name" value="HTH_GNTR"/>
    <property type="match status" value="1"/>
</dbReference>
<dbReference type="SUPFAM" id="SSF53383">
    <property type="entry name" value="PLP-dependent transferases"/>
    <property type="match status" value="1"/>
</dbReference>
<dbReference type="SMART" id="SM00345">
    <property type="entry name" value="HTH_GNTR"/>
    <property type="match status" value="1"/>
</dbReference>
<accession>K6Y7A1</accession>
<name>K6Y7A1_9ALTE</name>
<dbReference type="EMBL" id="BAEQ01000028">
    <property type="protein sequence ID" value="GAC28664.1"/>
    <property type="molecule type" value="Genomic_DNA"/>
</dbReference>
<dbReference type="InterPro" id="IPR015424">
    <property type="entry name" value="PyrdxlP-dep_Trfase"/>
</dbReference>
<dbReference type="InterPro" id="IPR036388">
    <property type="entry name" value="WH-like_DNA-bd_sf"/>
</dbReference>
<sequence length="609" mass="69526">MNSRLIHIEQNQEDSLQSQIRQKLVEGILVGSFAAGSKLPSSRKLAKQLEVSRNTVVLVFQALIDEGYLESRERSGIYVTSNVEYGKVANNYPASFDTNSSINNHRFKGAIATTNETSCPSNWRSFPYSFIDGKFDSSLYPVKEWREANNKANTTREIYKWSETQGAEDDPMLLDEIRTKILPRRGIQAGRDEILITAGSQQALYLLTQLFVDSNVTVAVEEPGYPEMRELLTNKGAKLVYQAIDDRGIVVNENLDNCDIIYTTPSHQTPTSITMSMARRDELLKKANQQDLLIIEDDFEFESNFLGHPHPALRSLDKDNRVVYVSCLSKVLAAGVQIGFIVTDKNVIAELKKLRKLMMRNPPLHNQRTVAYFLSLGYYDSYMMQLHKVFFERWLTLREALNIYLPNCIDTGPIQGGTAYWVTGPKQLDGEYLRKKAAELGILIEPVKRYFAKQEHPENCFRLGITSIRNEKIREGVNKLAELIHLLTAEFEEKLSNAKGKLLSNETLQQVLPDVILECQMVYGVPCVIELIADGSMYGSTGGKNREIDSGNWWIENGMFYRQWKLWGYAETKGFYVIMDGNEMKWFDKDYCFVRQLELKGYTNQHLAP</sequence>
<reference evidence="8" key="1">
    <citation type="journal article" date="2014" name="Environ. Microbiol.">
        <title>Comparative genomics of the marine bacterial genus Glaciecola reveals the high degree of genomic diversity and genomic characteristic for cold adaptation.</title>
        <authorList>
            <person name="Qin Q.L."/>
            <person name="Xie B.B."/>
            <person name="Yu Y."/>
            <person name="Shu Y.L."/>
            <person name="Rong J.C."/>
            <person name="Zhang Y.J."/>
            <person name="Zhao D.L."/>
            <person name="Chen X.L."/>
            <person name="Zhang X.Y."/>
            <person name="Chen B."/>
            <person name="Zhou B.C."/>
            <person name="Zhang Y.Z."/>
        </authorList>
    </citation>
    <scope>NUCLEOTIDE SEQUENCE [LARGE SCALE GENOMIC DNA]</scope>
    <source>
        <strain evidence="8">ACAM 615</strain>
    </source>
</reference>
<evidence type="ECO:0000259" key="6">
    <source>
        <dbReference type="PROSITE" id="PS50949"/>
    </source>
</evidence>
<dbReference type="STRING" id="1121922.GCA_000428905_01974"/>
<dbReference type="AlphaFoldDB" id="K6Y7A1"/>
<proteinExistence type="inferred from homology"/>
<dbReference type="InterPro" id="IPR004839">
    <property type="entry name" value="Aminotransferase_I/II_large"/>
</dbReference>
<dbReference type="OrthoDB" id="9808770at2"/>
<comment type="caution">
    <text evidence="7">The sequence shown here is derived from an EMBL/GenBank/DDBJ whole genome shotgun (WGS) entry which is preliminary data.</text>
</comment>
<keyword evidence="4" id="KW-0238">DNA-binding</keyword>
<organism evidence="7 8">
    <name type="scientific">Brumicola pallidula DSM 14239 = ACAM 615</name>
    <dbReference type="NCBI Taxonomy" id="1121922"/>
    <lineage>
        <taxon>Bacteria</taxon>
        <taxon>Pseudomonadati</taxon>
        <taxon>Pseudomonadota</taxon>
        <taxon>Gammaproteobacteria</taxon>
        <taxon>Alteromonadales</taxon>
        <taxon>Alteromonadaceae</taxon>
        <taxon>Brumicola</taxon>
    </lineage>
</organism>
<feature type="domain" description="HTH gntR-type" evidence="6">
    <location>
        <begin position="14"/>
        <end position="82"/>
    </location>
</feature>
<keyword evidence="2" id="KW-0663">Pyridoxal phosphate</keyword>
<dbReference type="Proteomes" id="UP000006251">
    <property type="component" value="Unassembled WGS sequence"/>
</dbReference>
<evidence type="ECO:0000256" key="4">
    <source>
        <dbReference type="ARBA" id="ARBA00023125"/>
    </source>
</evidence>
<dbReference type="InterPro" id="IPR036390">
    <property type="entry name" value="WH_DNA-bd_sf"/>
</dbReference>
<comment type="similarity">
    <text evidence="1">In the C-terminal section; belongs to the class-I pyridoxal-phosphate-dependent aminotransferase family.</text>
</comment>
<dbReference type="InterPro" id="IPR051446">
    <property type="entry name" value="HTH_trans_reg/aminotransferase"/>
</dbReference>
<evidence type="ECO:0000313" key="7">
    <source>
        <dbReference type="EMBL" id="GAC28664.1"/>
    </source>
</evidence>
<dbReference type="PANTHER" id="PTHR46577">
    <property type="entry name" value="HTH-TYPE TRANSCRIPTIONAL REGULATORY PROTEIN GABR"/>
    <property type="match status" value="1"/>
</dbReference>
<protein>
    <submittedName>
        <fullName evidence="7">GntR family transcriptional regulator</fullName>
    </submittedName>
</protein>
<dbReference type="InterPro" id="IPR015421">
    <property type="entry name" value="PyrdxlP-dep_Trfase_major"/>
</dbReference>
<dbReference type="Pfam" id="PF00155">
    <property type="entry name" value="Aminotran_1_2"/>
    <property type="match status" value="1"/>
</dbReference>
<dbReference type="Gene3D" id="1.10.10.10">
    <property type="entry name" value="Winged helix-like DNA-binding domain superfamily/Winged helix DNA-binding domain"/>
    <property type="match status" value="1"/>
</dbReference>
<evidence type="ECO:0000256" key="1">
    <source>
        <dbReference type="ARBA" id="ARBA00005384"/>
    </source>
</evidence>
<evidence type="ECO:0000256" key="2">
    <source>
        <dbReference type="ARBA" id="ARBA00022898"/>
    </source>
</evidence>
<dbReference type="InterPro" id="IPR000524">
    <property type="entry name" value="Tscrpt_reg_HTH_GntR"/>
</dbReference>
<keyword evidence="5" id="KW-0804">Transcription</keyword>
<evidence type="ECO:0000256" key="5">
    <source>
        <dbReference type="ARBA" id="ARBA00023163"/>
    </source>
</evidence>
<dbReference type="PANTHER" id="PTHR46577:SF1">
    <property type="entry name" value="HTH-TYPE TRANSCRIPTIONAL REGULATORY PROTEIN GABR"/>
    <property type="match status" value="1"/>
</dbReference>
<keyword evidence="3" id="KW-0805">Transcription regulation</keyword>
<dbReference type="GO" id="GO:0030170">
    <property type="term" value="F:pyridoxal phosphate binding"/>
    <property type="evidence" value="ECO:0007669"/>
    <property type="project" value="InterPro"/>
</dbReference>
<gene>
    <name evidence="7" type="ORF">GPAL_1802</name>
</gene>